<comment type="caution">
    <text evidence="1">The sequence shown here is derived from an EMBL/GenBank/DDBJ whole genome shotgun (WGS) entry which is preliminary data.</text>
</comment>
<name>A0A0F9JPH5_9ZZZZ</name>
<gene>
    <name evidence="1" type="ORF">LCGC14_1800270</name>
</gene>
<protein>
    <submittedName>
        <fullName evidence="1">Uncharacterized protein</fullName>
    </submittedName>
</protein>
<evidence type="ECO:0000313" key="1">
    <source>
        <dbReference type="EMBL" id="KKM00853.1"/>
    </source>
</evidence>
<proteinExistence type="predicted"/>
<organism evidence="1">
    <name type="scientific">marine sediment metagenome</name>
    <dbReference type="NCBI Taxonomy" id="412755"/>
    <lineage>
        <taxon>unclassified sequences</taxon>
        <taxon>metagenomes</taxon>
        <taxon>ecological metagenomes</taxon>
    </lineage>
</organism>
<dbReference type="AlphaFoldDB" id="A0A0F9JPH5"/>
<accession>A0A0F9JPH5</accession>
<reference evidence="1" key="1">
    <citation type="journal article" date="2015" name="Nature">
        <title>Complex archaea that bridge the gap between prokaryotes and eukaryotes.</title>
        <authorList>
            <person name="Spang A."/>
            <person name="Saw J.H."/>
            <person name="Jorgensen S.L."/>
            <person name="Zaremba-Niedzwiedzka K."/>
            <person name="Martijn J."/>
            <person name="Lind A.E."/>
            <person name="van Eijk R."/>
            <person name="Schleper C."/>
            <person name="Guy L."/>
            <person name="Ettema T.J."/>
        </authorList>
    </citation>
    <scope>NUCLEOTIDE SEQUENCE</scope>
</reference>
<dbReference type="EMBL" id="LAZR01017334">
    <property type="protein sequence ID" value="KKM00853.1"/>
    <property type="molecule type" value="Genomic_DNA"/>
</dbReference>
<sequence>MQGVNDGRKWIKAVDRLPKNGQIVNIKITGDVIRKGVLFDAGIFWKMRKGQNVGHSWYAIEWQAIEVKVGKKPKYENTAMDESFEDR</sequence>